<dbReference type="InterPro" id="IPR001034">
    <property type="entry name" value="DeoR_HTH"/>
</dbReference>
<dbReference type="SMART" id="SM00420">
    <property type="entry name" value="HTH_DEOR"/>
    <property type="match status" value="1"/>
</dbReference>
<protein>
    <submittedName>
        <fullName evidence="6">DeoR/GlpR family DNA-binding transcription regulator</fullName>
    </submittedName>
</protein>
<dbReference type="PROSITE" id="PS00894">
    <property type="entry name" value="HTH_DEOR_1"/>
    <property type="match status" value="1"/>
</dbReference>
<keyword evidence="2" id="KW-0805">Transcription regulation</keyword>
<evidence type="ECO:0000256" key="2">
    <source>
        <dbReference type="ARBA" id="ARBA00023015"/>
    </source>
</evidence>
<dbReference type="InterPro" id="IPR014036">
    <property type="entry name" value="DeoR-like_C"/>
</dbReference>
<evidence type="ECO:0000259" key="5">
    <source>
        <dbReference type="PROSITE" id="PS51000"/>
    </source>
</evidence>
<evidence type="ECO:0000313" key="7">
    <source>
        <dbReference type="Proteomes" id="UP001379533"/>
    </source>
</evidence>
<keyword evidence="3 6" id="KW-0238">DNA-binding</keyword>
<evidence type="ECO:0000256" key="4">
    <source>
        <dbReference type="ARBA" id="ARBA00023163"/>
    </source>
</evidence>
<gene>
    <name evidence="6" type="ORF">LZC95_33285</name>
</gene>
<dbReference type="EMBL" id="CP089982">
    <property type="protein sequence ID" value="WXA91317.1"/>
    <property type="molecule type" value="Genomic_DNA"/>
</dbReference>
<dbReference type="RefSeq" id="WP_394841937.1">
    <property type="nucleotide sequence ID" value="NZ_CP089982.1"/>
</dbReference>
<reference evidence="6 7" key="1">
    <citation type="submission" date="2021-12" db="EMBL/GenBank/DDBJ databases">
        <title>Discovery of the Pendulisporaceae a myxobacterial family with distinct sporulation behavior and unique specialized metabolism.</title>
        <authorList>
            <person name="Garcia R."/>
            <person name="Popoff A."/>
            <person name="Bader C.D."/>
            <person name="Loehr J."/>
            <person name="Walesch S."/>
            <person name="Walt C."/>
            <person name="Boldt J."/>
            <person name="Bunk B."/>
            <person name="Haeckl F.J.F.P.J."/>
            <person name="Gunesch A.P."/>
            <person name="Birkelbach J."/>
            <person name="Nuebel U."/>
            <person name="Pietschmann T."/>
            <person name="Bach T."/>
            <person name="Mueller R."/>
        </authorList>
    </citation>
    <scope>NUCLEOTIDE SEQUENCE [LARGE SCALE GENOMIC DNA]</scope>
    <source>
        <strain evidence="6 7">MSr12523</strain>
    </source>
</reference>
<dbReference type="GO" id="GO:0003677">
    <property type="term" value="F:DNA binding"/>
    <property type="evidence" value="ECO:0007669"/>
    <property type="project" value="UniProtKB-KW"/>
</dbReference>
<proteinExistence type="predicted"/>
<dbReference type="Gene3D" id="3.40.50.1360">
    <property type="match status" value="1"/>
</dbReference>
<accession>A0ABZ2JY90</accession>
<dbReference type="InterPro" id="IPR037171">
    <property type="entry name" value="NagB/RpiA_transferase-like"/>
</dbReference>
<dbReference type="PANTHER" id="PTHR30363">
    <property type="entry name" value="HTH-TYPE TRANSCRIPTIONAL REGULATOR SRLR-RELATED"/>
    <property type="match status" value="1"/>
</dbReference>
<keyword evidence="1" id="KW-0678">Repressor</keyword>
<dbReference type="PROSITE" id="PS51000">
    <property type="entry name" value="HTH_DEOR_2"/>
    <property type="match status" value="1"/>
</dbReference>
<dbReference type="PRINTS" id="PR00037">
    <property type="entry name" value="HTHLACR"/>
</dbReference>
<keyword evidence="7" id="KW-1185">Reference proteome</keyword>
<sequence>MNRRYFTPAQMERHSRLLELLEQRGEVSIDDLAQVFGVSAMTIHRDLDLLEERGRLQKVRGGAIKPVEQAPVALDHEQTWQSRLTTARSAKLLIAHAAAEEVRDGMTVFMDDSTSCVPLVPHLAKRSAITVVTNSLSLVPLLTRAGLAVVMIGGTHRPEFDANVGLLAHDAISRMRFDVSFMSTPAVHDGACYHPDQDSVLVKRAALSVARKKVLLADHSKFSRIAPYQFAKLADFTRLFTDSATSQDAYVPYLSAEQWTAV</sequence>
<dbReference type="SUPFAM" id="SSF100950">
    <property type="entry name" value="NagB/RpiA/CoA transferase-like"/>
    <property type="match status" value="1"/>
</dbReference>
<dbReference type="InterPro" id="IPR050313">
    <property type="entry name" value="Carb_Metab_HTH_regulators"/>
</dbReference>
<name>A0ABZ2JY90_9BACT</name>
<dbReference type="Pfam" id="PF00455">
    <property type="entry name" value="DeoRC"/>
    <property type="match status" value="1"/>
</dbReference>
<dbReference type="PANTHER" id="PTHR30363:SF4">
    <property type="entry name" value="GLYCEROL-3-PHOSPHATE REGULON REPRESSOR"/>
    <property type="match status" value="1"/>
</dbReference>
<dbReference type="Gene3D" id="1.10.10.10">
    <property type="entry name" value="Winged helix-like DNA-binding domain superfamily/Winged helix DNA-binding domain"/>
    <property type="match status" value="1"/>
</dbReference>
<dbReference type="InterPro" id="IPR036388">
    <property type="entry name" value="WH-like_DNA-bd_sf"/>
</dbReference>
<evidence type="ECO:0000256" key="1">
    <source>
        <dbReference type="ARBA" id="ARBA00022491"/>
    </source>
</evidence>
<dbReference type="Pfam" id="PF08220">
    <property type="entry name" value="HTH_DeoR"/>
    <property type="match status" value="1"/>
</dbReference>
<organism evidence="6 7">
    <name type="scientific">Pendulispora brunnea</name>
    <dbReference type="NCBI Taxonomy" id="2905690"/>
    <lineage>
        <taxon>Bacteria</taxon>
        <taxon>Pseudomonadati</taxon>
        <taxon>Myxococcota</taxon>
        <taxon>Myxococcia</taxon>
        <taxon>Myxococcales</taxon>
        <taxon>Sorangiineae</taxon>
        <taxon>Pendulisporaceae</taxon>
        <taxon>Pendulispora</taxon>
    </lineage>
</organism>
<keyword evidence="4" id="KW-0804">Transcription</keyword>
<dbReference type="SMART" id="SM01134">
    <property type="entry name" value="DeoRC"/>
    <property type="match status" value="1"/>
</dbReference>
<dbReference type="InterPro" id="IPR036390">
    <property type="entry name" value="WH_DNA-bd_sf"/>
</dbReference>
<dbReference type="InterPro" id="IPR018356">
    <property type="entry name" value="Tscrpt_reg_HTH_DeoR_CS"/>
</dbReference>
<evidence type="ECO:0000313" key="6">
    <source>
        <dbReference type="EMBL" id="WXA91317.1"/>
    </source>
</evidence>
<dbReference type="SUPFAM" id="SSF46785">
    <property type="entry name" value="Winged helix' DNA-binding domain"/>
    <property type="match status" value="1"/>
</dbReference>
<evidence type="ECO:0000256" key="3">
    <source>
        <dbReference type="ARBA" id="ARBA00023125"/>
    </source>
</evidence>
<feature type="domain" description="HTH deoR-type" evidence="5">
    <location>
        <begin position="10"/>
        <end position="65"/>
    </location>
</feature>
<dbReference type="Proteomes" id="UP001379533">
    <property type="component" value="Chromosome"/>
</dbReference>